<dbReference type="AlphaFoldDB" id="A0A183DIF6"/>
<protein>
    <submittedName>
        <fullName evidence="4">TonB-dependent receptor</fullName>
    </submittedName>
</protein>
<reference evidence="2 3" key="2">
    <citation type="submission" date="2018-11" db="EMBL/GenBank/DDBJ databases">
        <authorList>
            <consortium name="Pathogen Informatics"/>
        </authorList>
    </citation>
    <scope>NUCLEOTIDE SEQUENCE [LARGE SCALE GENOMIC DNA]</scope>
</reference>
<feature type="chain" id="PRO_5043138734" evidence="1">
    <location>
        <begin position="20"/>
        <end position="106"/>
    </location>
</feature>
<evidence type="ECO:0000256" key="1">
    <source>
        <dbReference type="SAM" id="SignalP"/>
    </source>
</evidence>
<name>A0A183DIF6_9BILA</name>
<organism evidence="4">
    <name type="scientific">Gongylonema pulchrum</name>
    <dbReference type="NCBI Taxonomy" id="637853"/>
    <lineage>
        <taxon>Eukaryota</taxon>
        <taxon>Metazoa</taxon>
        <taxon>Ecdysozoa</taxon>
        <taxon>Nematoda</taxon>
        <taxon>Chromadorea</taxon>
        <taxon>Rhabditida</taxon>
        <taxon>Spirurina</taxon>
        <taxon>Spiruromorpha</taxon>
        <taxon>Spiruroidea</taxon>
        <taxon>Gongylonematidae</taxon>
        <taxon>Gongylonema</taxon>
    </lineage>
</organism>
<sequence length="106" mass="11696">MSAALFQAYLPILFLSASSQSEEAWNETLLTPERSFEPVAEDSHELDERIDIADCAEQPFIRLENIQGLEIPTVSCDFTDQQSSRHVDFAVPDQLVAAIQAGTDPG</sequence>
<proteinExistence type="predicted"/>
<feature type="signal peptide" evidence="1">
    <location>
        <begin position="1"/>
        <end position="19"/>
    </location>
</feature>
<evidence type="ECO:0000313" key="4">
    <source>
        <dbReference type="WBParaSite" id="GPUH_0000850701-mRNA-1"/>
    </source>
</evidence>
<keyword evidence="3" id="KW-1185">Reference proteome</keyword>
<evidence type="ECO:0000313" key="2">
    <source>
        <dbReference type="EMBL" id="VDK63084.1"/>
    </source>
</evidence>
<evidence type="ECO:0000313" key="3">
    <source>
        <dbReference type="Proteomes" id="UP000271098"/>
    </source>
</evidence>
<accession>A0A183DIF6</accession>
<dbReference type="WBParaSite" id="GPUH_0000850701-mRNA-1">
    <property type="protein sequence ID" value="GPUH_0000850701-mRNA-1"/>
    <property type="gene ID" value="GPUH_0000850701"/>
</dbReference>
<keyword evidence="1" id="KW-0732">Signal</keyword>
<dbReference type="Proteomes" id="UP000271098">
    <property type="component" value="Unassembled WGS sequence"/>
</dbReference>
<dbReference type="EMBL" id="UYRT01024972">
    <property type="protein sequence ID" value="VDK63084.1"/>
    <property type="molecule type" value="Genomic_DNA"/>
</dbReference>
<gene>
    <name evidence="2" type="ORF">GPUH_LOCUS8501</name>
</gene>
<reference evidence="4" key="1">
    <citation type="submission" date="2016-06" db="UniProtKB">
        <authorList>
            <consortium name="WormBaseParasite"/>
        </authorList>
    </citation>
    <scope>IDENTIFICATION</scope>
</reference>